<dbReference type="InterPro" id="IPR011993">
    <property type="entry name" value="PH-like_dom_sf"/>
</dbReference>
<proteinExistence type="predicted"/>
<keyword evidence="3" id="KW-1185">Reference proteome</keyword>
<dbReference type="PANTHER" id="PTHR31606">
    <property type="entry name" value="WW DOMAIN BINDING PROTEIN 2, ISOFORM E"/>
    <property type="match status" value="1"/>
</dbReference>
<protein>
    <submittedName>
        <fullName evidence="2">GRAM domain protein</fullName>
    </submittedName>
</protein>
<sequence length="219" mass="23987">MSLNTSNTPDGIGVLIYNGEMILLYTTHVKMTFSHSTSPILKGTKSGSLYLTSHRIIFLNKATNESFKSFAMPFQQLRNVTLEQPLLTPNYLKGAAQALPDGQFEGEVEWKLSFPKGGCVEFGQSLLHAKEIASRMGAAFNAPPPYVPMCFPCAYYYAPPAYCVPTGNFNGFQAPTNVFPEKPQAGNVYMYEAPPPYPGIGTAPPVPANDLQLAEKYNM</sequence>
<dbReference type="EMBL" id="KN552679">
    <property type="protein sequence ID" value="KHJ90764.1"/>
    <property type="molecule type" value="Genomic_DNA"/>
</dbReference>
<dbReference type="SUPFAM" id="SSF50729">
    <property type="entry name" value="PH domain-like"/>
    <property type="match status" value="1"/>
</dbReference>
<dbReference type="InterPro" id="IPR044852">
    <property type="entry name" value="WBP2-like"/>
</dbReference>
<feature type="domain" description="GRAM" evidence="1">
    <location>
        <begin position="38"/>
        <end position="128"/>
    </location>
</feature>
<dbReference type="GO" id="GO:0005634">
    <property type="term" value="C:nucleus"/>
    <property type="evidence" value="ECO:0007669"/>
    <property type="project" value="TreeGrafter"/>
</dbReference>
<dbReference type="AlphaFoldDB" id="A0A0B1T0L5"/>
<dbReference type="CDD" id="cd13214">
    <property type="entry name" value="PH-GRAM_WBP2"/>
    <property type="match status" value="1"/>
</dbReference>
<dbReference type="Pfam" id="PF02893">
    <property type="entry name" value="GRAM"/>
    <property type="match status" value="1"/>
</dbReference>
<evidence type="ECO:0000313" key="3">
    <source>
        <dbReference type="Proteomes" id="UP000053660"/>
    </source>
</evidence>
<gene>
    <name evidence="2" type="ORF">OESDEN_09382</name>
</gene>
<name>A0A0B1T0L5_OESDE</name>
<dbReference type="Proteomes" id="UP000053660">
    <property type="component" value="Unassembled WGS sequence"/>
</dbReference>
<dbReference type="GO" id="GO:0003713">
    <property type="term" value="F:transcription coactivator activity"/>
    <property type="evidence" value="ECO:0007669"/>
    <property type="project" value="InterPro"/>
</dbReference>
<evidence type="ECO:0000313" key="2">
    <source>
        <dbReference type="EMBL" id="KHJ90764.1"/>
    </source>
</evidence>
<dbReference type="PANTHER" id="PTHR31606:SF1">
    <property type="entry name" value="WW DOMAIN BINDING PROTEIN 2, ISOFORM E"/>
    <property type="match status" value="1"/>
</dbReference>
<reference evidence="2 3" key="1">
    <citation type="submission" date="2014-03" db="EMBL/GenBank/DDBJ databases">
        <title>Draft genome of the hookworm Oesophagostomum dentatum.</title>
        <authorList>
            <person name="Mitreva M."/>
        </authorList>
    </citation>
    <scope>NUCLEOTIDE SEQUENCE [LARGE SCALE GENOMIC DNA]</scope>
    <source>
        <strain evidence="2 3">OD-Hann</strain>
    </source>
</reference>
<dbReference type="InterPro" id="IPR004182">
    <property type="entry name" value="GRAM"/>
</dbReference>
<organism evidence="2 3">
    <name type="scientific">Oesophagostomum dentatum</name>
    <name type="common">Nodular worm</name>
    <dbReference type="NCBI Taxonomy" id="61180"/>
    <lineage>
        <taxon>Eukaryota</taxon>
        <taxon>Metazoa</taxon>
        <taxon>Ecdysozoa</taxon>
        <taxon>Nematoda</taxon>
        <taxon>Chromadorea</taxon>
        <taxon>Rhabditida</taxon>
        <taxon>Rhabditina</taxon>
        <taxon>Rhabditomorpha</taxon>
        <taxon>Strongyloidea</taxon>
        <taxon>Strongylidae</taxon>
        <taxon>Oesophagostomum</taxon>
    </lineage>
</organism>
<dbReference type="Gene3D" id="2.30.29.30">
    <property type="entry name" value="Pleckstrin-homology domain (PH domain)/Phosphotyrosine-binding domain (PTB)"/>
    <property type="match status" value="1"/>
</dbReference>
<accession>A0A0B1T0L5</accession>
<evidence type="ECO:0000259" key="1">
    <source>
        <dbReference type="Pfam" id="PF02893"/>
    </source>
</evidence>
<dbReference type="GO" id="GO:0031490">
    <property type="term" value="F:chromatin DNA binding"/>
    <property type="evidence" value="ECO:0007669"/>
    <property type="project" value="TreeGrafter"/>
</dbReference>
<dbReference type="OrthoDB" id="1259151at2759"/>